<dbReference type="PANTHER" id="PTHR30432:SF1">
    <property type="entry name" value="DNA-BINDING TRANSCRIPTIONAL DUAL REGULATOR MODE"/>
    <property type="match status" value="1"/>
</dbReference>
<dbReference type="RefSeq" id="WP_155478281.1">
    <property type="nucleotide sequence ID" value="NZ_WNKV01000001.1"/>
</dbReference>
<sequence>MSKIGATAPETPAGEPAETPAAVRPQPAVATASPCTTTIALSLAFGNGGRLDPEDIRLLETIRRVRSILGASRALGTSYRKCWLMVDALNHTFESPAVETFPGRRGGGAALTAFGERLIALYRSLERQAQRSGARTLDELTAALDPAFVARATGAAAADPTAEPRRSRSRPT</sequence>
<feature type="region of interest" description="Disordered" evidence="1">
    <location>
        <begin position="153"/>
        <end position="172"/>
    </location>
</feature>
<gene>
    <name evidence="2" type="ORF">GJ689_00880</name>
</gene>
<protein>
    <submittedName>
        <fullName evidence="2">LysR family transcriptional regulator</fullName>
    </submittedName>
</protein>
<dbReference type="Proteomes" id="UP000438991">
    <property type="component" value="Unassembled WGS sequence"/>
</dbReference>
<dbReference type="Gene3D" id="1.10.10.10">
    <property type="entry name" value="Winged helix-like DNA-binding domain superfamily/Winged helix DNA-binding domain"/>
    <property type="match status" value="1"/>
</dbReference>
<dbReference type="InterPro" id="IPR036388">
    <property type="entry name" value="WH-like_DNA-bd_sf"/>
</dbReference>
<accession>A0A9X4XGR3</accession>
<dbReference type="EMBL" id="WNKV01000001">
    <property type="protein sequence ID" value="MTW14770.1"/>
    <property type="molecule type" value="Genomic_DNA"/>
</dbReference>
<feature type="compositionally biased region" description="Low complexity" evidence="1">
    <location>
        <begin position="1"/>
        <end position="22"/>
    </location>
</feature>
<feature type="region of interest" description="Disordered" evidence="1">
    <location>
        <begin position="1"/>
        <end position="29"/>
    </location>
</feature>
<dbReference type="SUPFAM" id="SSF46785">
    <property type="entry name" value="Winged helix' DNA-binding domain"/>
    <property type="match status" value="1"/>
</dbReference>
<evidence type="ECO:0000256" key="1">
    <source>
        <dbReference type="SAM" id="MobiDB-lite"/>
    </source>
</evidence>
<dbReference type="PANTHER" id="PTHR30432">
    <property type="entry name" value="TRANSCRIPTIONAL REGULATOR MODE"/>
    <property type="match status" value="1"/>
</dbReference>
<evidence type="ECO:0000313" key="3">
    <source>
        <dbReference type="Proteomes" id="UP000438991"/>
    </source>
</evidence>
<evidence type="ECO:0000313" key="2">
    <source>
        <dbReference type="EMBL" id="MTW14770.1"/>
    </source>
</evidence>
<dbReference type="InterPro" id="IPR051815">
    <property type="entry name" value="Molybdate_resp_trans_reg"/>
</dbReference>
<reference evidence="2 3" key="1">
    <citation type="submission" date="2019-11" db="EMBL/GenBank/DDBJ databases">
        <title>Whole-genome sequence of Rhodoplanes serenus DSM 18633, type strain.</title>
        <authorList>
            <person name="Kyndt J.A."/>
            <person name="Meyer T.E."/>
        </authorList>
    </citation>
    <scope>NUCLEOTIDE SEQUENCE [LARGE SCALE GENOMIC DNA]</scope>
    <source>
        <strain evidence="2 3">DSM 18633</strain>
    </source>
</reference>
<organism evidence="2 3">
    <name type="scientific">Rhodoplanes serenus</name>
    <dbReference type="NCBI Taxonomy" id="200615"/>
    <lineage>
        <taxon>Bacteria</taxon>
        <taxon>Pseudomonadati</taxon>
        <taxon>Pseudomonadota</taxon>
        <taxon>Alphaproteobacteria</taxon>
        <taxon>Hyphomicrobiales</taxon>
        <taxon>Nitrobacteraceae</taxon>
        <taxon>Rhodoplanes</taxon>
    </lineage>
</organism>
<dbReference type="InterPro" id="IPR036390">
    <property type="entry name" value="WH_DNA-bd_sf"/>
</dbReference>
<dbReference type="AlphaFoldDB" id="A0A9X4XGR3"/>
<name>A0A9X4XGR3_9BRAD</name>
<proteinExistence type="predicted"/>
<comment type="caution">
    <text evidence="2">The sequence shown here is derived from an EMBL/GenBank/DDBJ whole genome shotgun (WGS) entry which is preliminary data.</text>
</comment>